<dbReference type="Gene3D" id="2.30.30.140">
    <property type="match status" value="2"/>
</dbReference>
<evidence type="ECO:0000256" key="1">
    <source>
        <dbReference type="SAM" id="MobiDB-lite"/>
    </source>
</evidence>
<feature type="compositionally biased region" description="Basic and acidic residues" evidence="1">
    <location>
        <begin position="244"/>
        <end position="261"/>
    </location>
</feature>
<dbReference type="CDD" id="cd05162">
    <property type="entry name" value="PWWP"/>
    <property type="match status" value="1"/>
</dbReference>
<comment type="caution">
    <text evidence="3">The sequence shown here is derived from an EMBL/GenBank/DDBJ whole genome shotgun (WGS) entry which is preliminary data.</text>
</comment>
<dbReference type="PROSITE" id="PS50812">
    <property type="entry name" value="PWWP"/>
    <property type="match status" value="2"/>
</dbReference>
<protein>
    <recommendedName>
        <fullName evidence="2">PWWP domain-containing protein</fullName>
    </recommendedName>
</protein>
<evidence type="ECO:0000313" key="3">
    <source>
        <dbReference type="EMBL" id="KAF6209827.1"/>
    </source>
</evidence>
<feature type="compositionally biased region" description="Basic residues" evidence="1">
    <location>
        <begin position="395"/>
        <end position="413"/>
    </location>
</feature>
<proteinExistence type="predicted"/>
<keyword evidence="4" id="KW-1185">Reference proteome</keyword>
<feature type="compositionally biased region" description="Low complexity" evidence="1">
    <location>
        <begin position="346"/>
        <end position="360"/>
    </location>
</feature>
<dbReference type="InterPro" id="IPR000313">
    <property type="entry name" value="PWWP_dom"/>
</dbReference>
<sequence length="707" mass="79588">MDMDMEDIPLEEILLPFFSRPLINSTLVITTASGIDNPELRKAFCELRFSQMEDQDPGTSSLSEEEDDEVNLRFHHGSIVVAKLGRFPWWPAMVDVCPDTGDIYWLDDFEDLSKKNATHYNVVFFDVPGKVTRSWVHTDKIVHYRSKYPESLTAEQRETMQKMKGSDRRLMEARTIAEAALAMSIEDRKTKYSFMYNFKGKITLFDDDGNKQVIDGSKVGDAEKPAKKRKRSKSKNLPASNGGGKDREYSSEDAHKSEPVKIRKKPGPKPKPKTAPETTKKVAPIRIRKKPGTKQKNCNLPVEYETYTSQTNARRLSTASSTSTLPPETDSSTPKKTRKTRASYQIVPISPSSSKPASVSRATHELAQELSVFAASYPVDHDSPPPSPKEIPKQRDRKRKKESKTTRKKRGRASKSSPTQKLQMLEVFPTPKPTEEVCPSPMVEECTNLTPLVSDTSTRACSPTSCTSIPERSLQVVEKRKSVQSRLSLPHDTKEEPVVQPQSHALKTPGMNFSHLEPSANSLENQMTSFLDRIQKTPKPQNNTSFGKTISNLNLLVAKTEEGAVVDLTEDDDENCKLRCGEIVFANLKGLQPWPAVIVMDPEINVCFIPKPEAPNYVHVYFLHLNRRAWVPVENVSVLEDSNYHSETAEMLNYTKYCKALGLAQQAKMYSREQRSLQYSNMREVPMTGASAVHLKGTIEDHNIVVL</sequence>
<dbReference type="SMART" id="SM00293">
    <property type="entry name" value="PWWP"/>
    <property type="match status" value="2"/>
</dbReference>
<feature type="domain" description="PWWP" evidence="2">
    <location>
        <begin position="580"/>
        <end position="642"/>
    </location>
</feature>
<organism evidence="3 4">
    <name type="scientific">Apolygus lucorum</name>
    <name type="common">Small green plant bug</name>
    <name type="synonym">Lygocoris lucorum</name>
    <dbReference type="NCBI Taxonomy" id="248454"/>
    <lineage>
        <taxon>Eukaryota</taxon>
        <taxon>Metazoa</taxon>
        <taxon>Ecdysozoa</taxon>
        <taxon>Arthropoda</taxon>
        <taxon>Hexapoda</taxon>
        <taxon>Insecta</taxon>
        <taxon>Pterygota</taxon>
        <taxon>Neoptera</taxon>
        <taxon>Paraneoptera</taxon>
        <taxon>Hemiptera</taxon>
        <taxon>Heteroptera</taxon>
        <taxon>Panheteroptera</taxon>
        <taxon>Cimicomorpha</taxon>
        <taxon>Miridae</taxon>
        <taxon>Mirini</taxon>
        <taxon>Apolygus</taxon>
    </lineage>
</organism>
<accession>A0A8S9XLG5</accession>
<evidence type="ECO:0000259" key="2">
    <source>
        <dbReference type="PROSITE" id="PS50812"/>
    </source>
</evidence>
<dbReference type="PANTHER" id="PTHR15999:SF2">
    <property type="entry name" value="ZINC FINGER CW-TYPE PWWP DOMAIN PROTEIN 1"/>
    <property type="match status" value="1"/>
</dbReference>
<evidence type="ECO:0000313" key="4">
    <source>
        <dbReference type="Proteomes" id="UP000466442"/>
    </source>
</evidence>
<feature type="compositionally biased region" description="Low complexity" evidence="1">
    <location>
        <begin position="311"/>
        <end position="325"/>
    </location>
</feature>
<dbReference type="AlphaFoldDB" id="A0A8S9XLG5"/>
<dbReference type="SUPFAM" id="SSF63748">
    <property type="entry name" value="Tudor/PWWP/MBT"/>
    <property type="match status" value="2"/>
</dbReference>
<name>A0A8S9XLG5_APOLU</name>
<feature type="domain" description="PWWP" evidence="2">
    <location>
        <begin position="76"/>
        <end position="147"/>
    </location>
</feature>
<feature type="compositionally biased region" description="Basic residues" evidence="1">
    <location>
        <begin position="262"/>
        <end position="272"/>
    </location>
</feature>
<dbReference type="OrthoDB" id="757982at2759"/>
<dbReference type="EMBL" id="WIXP02000006">
    <property type="protein sequence ID" value="KAF6209827.1"/>
    <property type="molecule type" value="Genomic_DNA"/>
</dbReference>
<dbReference type="Pfam" id="PF00855">
    <property type="entry name" value="PWWP"/>
    <property type="match status" value="2"/>
</dbReference>
<reference evidence="3" key="1">
    <citation type="journal article" date="2021" name="Mol. Ecol. Resour.">
        <title>Apolygus lucorum genome provides insights into omnivorousness and mesophyll feeding.</title>
        <authorList>
            <person name="Liu Y."/>
            <person name="Liu H."/>
            <person name="Wang H."/>
            <person name="Huang T."/>
            <person name="Liu B."/>
            <person name="Yang B."/>
            <person name="Yin L."/>
            <person name="Li B."/>
            <person name="Zhang Y."/>
            <person name="Zhang S."/>
            <person name="Jiang F."/>
            <person name="Zhang X."/>
            <person name="Ren Y."/>
            <person name="Wang B."/>
            <person name="Wang S."/>
            <person name="Lu Y."/>
            <person name="Wu K."/>
            <person name="Fan W."/>
            <person name="Wang G."/>
        </authorList>
    </citation>
    <scope>NUCLEOTIDE SEQUENCE</scope>
    <source>
        <strain evidence="3">12Hb</strain>
    </source>
</reference>
<dbReference type="InterPro" id="IPR042778">
    <property type="entry name" value="ZCWPW1/ZCWPW2"/>
</dbReference>
<dbReference type="GO" id="GO:0005634">
    <property type="term" value="C:nucleus"/>
    <property type="evidence" value="ECO:0007669"/>
    <property type="project" value="TreeGrafter"/>
</dbReference>
<gene>
    <name evidence="3" type="ORF">GE061_015578</name>
</gene>
<dbReference type="PANTHER" id="PTHR15999">
    <property type="entry name" value="ZINC FINGER CW-TYPE PWWP DOMAIN PROTEIN 1"/>
    <property type="match status" value="1"/>
</dbReference>
<feature type="region of interest" description="Disordered" evidence="1">
    <location>
        <begin position="216"/>
        <end position="423"/>
    </location>
</feature>
<dbReference type="Proteomes" id="UP000466442">
    <property type="component" value="Unassembled WGS sequence"/>
</dbReference>